<dbReference type="GO" id="GO:0009279">
    <property type="term" value="C:cell outer membrane"/>
    <property type="evidence" value="ECO:0007669"/>
    <property type="project" value="UniProtKB-SubCell"/>
</dbReference>
<protein>
    <recommendedName>
        <fullName evidence="10">POTRA domain-containing protein</fullName>
    </recommendedName>
</protein>
<dbReference type="GO" id="GO:0046819">
    <property type="term" value="P:protein secretion by the type V secretion system"/>
    <property type="evidence" value="ECO:0007669"/>
    <property type="project" value="TreeGrafter"/>
</dbReference>
<evidence type="ECO:0000256" key="1">
    <source>
        <dbReference type="ARBA" id="ARBA00004442"/>
    </source>
</evidence>
<dbReference type="InterPro" id="IPR034746">
    <property type="entry name" value="POTRA"/>
</dbReference>
<sequence length="622" mass="69083">MINDWLGRRSPNLYQYYSDQVTNQPQNLSQTDNTFIIYKKARPCTPTKSISRILLTNWGYVFLLCTGLNISIYPQRLAAQQAPIEVKPPSIQPLPEPQPLPPLPPPEQLLPTTPQSPTQPDVNPQTLAEMLIVERFEFVGNTVFSEKELASVTDDYLKRPITFNDLLKLRSELTKLYIDRGYVTSGVIIPPQTVKGGVVVMQMVEGSIEKINVAGTRRLTPNYIRDRLAIAAGKPLSRDRLLVGLQLLQLDPLIKSISTDLQAGIRPGTNILEVKVTEADSFSTQLTLDNQRSPSVGSFRRRINLNEANLLGLGDGLSVGYTNTDGSNGFDVSYSLPVNPRNGKLTFSYGNTNSDVIERPFNSLDINSQSQYYELTYRQPLRQTPTQDFSVGITASHQASQTFLGFDNIGAFPLAVGADNEGRTKVSAIRFFQEWTQRSSQQVIAARSQFSFGLGILGATINQDEPDSRFFSWRGQAQWLRQLAPDTLVLLQTDMQLADRKLLGLEQIGIGGQTTVRGYRQDQLLTDNGVQATAEIRLPIARVSQGVLQLTPFVDIGTGWNNGGSNSRNNTLIGTGMGLLWRQGNNFTARLDWGIPLTSVDSQGDKTWQENGLYFSVIYTPF</sequence>
<dbReference type="InterPro" id="IPR005565">
    <property type="entry name" value="Hemolysn_activator_HlyB_C"/>
</dbReference>
<evidence type="ECO:0000256" key="7">
    <source>
        <dbReference type="ARBA" id="ARBA00023136"/>
    </source>
</evidence>
<dbReference type="Gene3D" id="2.40.160.50">
    <property type="entry name" value="membrane protein fhac: a member of the omp85/tpsb transporter family"/>
    <property type="match status" value="1"/>
</dbReference>
<evidence type="ECO:0000256" key="9">
    <source>
        <dbReference type="SAM" id="MobiDB-lite"/>
    </source>
</evidence>
<comment type="subcellular location">
    <subcellularLocation>
        <location evidence="1">Cell outer membrane</location>
    </subcellularLocation>
</comment>
<keyword evidence="4" id="KW-1134">Transmembrane beta strand</keyword>
<keyword evidence="6" id="KW-0653">Protein transport</keyword>
<feature type="compositionally biased region" description="Pro residues" evidence="9">
    <location>
        <begin position="90"/>
        <end position="108"/>
    </location>
</feature>
<proteinExistence type="inferred from homology"/>
<dbReference type="RefSeq" id="WP_199321087.1">
    <property type="nucleotide sequence ID" value="NZ_RSCM01000031.1"/>
</dbReference>
<dbReference type="EMBL" id="RSCM01000031">
    <property type="protein sequence ID" value="RUS92351.1"/>
    <property type="molecule type" value="Genomic_DNA"/>
</dbReference>
<dbReference type="InterPro" id="IPR051544">
    <property type="entry name" value="TPS_OM_transporter"/>
</dbReference>
<comment type="caution">
    <text evidence="11">The sequence shown here is derived from an EMBL/GenBank/DDBJ whole genome shotgun (WGS) entry which is preliminary data.</text>
</comment>
<keyword evidence="8" id="KW-0998">Cell outer membrane</keyword>
<evidence type="ECO:0000256" key="2">
    <source>
        <dbReference type="ARBA" id="ARBA00009055"/>
    </source>
</evidence>
<accession>A0A433UEW1</accession>
<keyword evidence="3" id="KW-0813">Transport</keyword>
<name>A0A433UEW1_ANAVA</name>
<keyword evidence="12" id="KW-1185">Reference proteome</keyword>
<dbReference type="Gene3D" id="3.10.20.310">
    <property type="entry name" value="membrane protein fhac"/>
    <property type="match status" value="1"/>
</dbReference>
<evidence type="ECO:0000256" key="4">
    <source>
        <dbReference type="ARBA" id="ARBA00022452"/>
    </source>
</evidence>
<organism evidence="11 12">
    <name type="scientific">Trichormus variabilis SAG 1403-4b</name>
    <dbReference type="NCBI Taxonomy" id="447716"/>
    <lineage>
        <taxon>Bacteria</taxon>
        <taxon>Bacillati</taxon>
        <taxon>Cyanobacteriota</taxon>
        <taxon>Cyanophyceae</taxon>
        <taxon>Nostocales</taxon>
        <taxon>Nostocaceae</taxon>
        <taxon>Trichormus</taxon>
    </lineage>
</organism>
<feature type="compositionally biased region" description="Low complexity" evidence="9">
    <location>
        <begin position="109"/>
        <end position="120"/>
    </location>
</feature>
<evidence type="ECO:0000313" key="12">
    <source>
        <dbReference type="Proteomes" id="UP000276103"/>
    </source>
</evidence>
<dbReference type="GO" id="GO:0008320">
    <property type="term" value="F:protein transmembrane transporter activity"/>
    <property type="evidence" value="ECO:0007669"/>
    <property type="project" value="TreeGrafter"/>
</dbReference>
<dbReference type="Proteomes" id="UP000276103">
    <property type="component" value="Unassembled WGS sequence"/>
</dbReference>
<dbReference type="GO" id="GO:0098046">
    <property type="term" value="C:type V protein secretion system complex"/>
    <property type="evidence" value="ECO:0007669"/>
    <property type="project" value="TreeGrafter"/>
</dbReference>
<comment type="similarity">
    <text evidence="2">Belongs to the TPS (TC 1.B.20) family.</text>
</comment>
<feature type="domain" description="POTRA" evidence="10">
    <location>
        <begin position="131"/>
        <end position="206"/>
    </location>
</feature>
<evidence type="ECO:0000256" key="6">
    <source>
        <dbReference type="ARBA" id="ARBA00022927"/>
    </source>
</evidence>
<dbReference type="InterPro" id="IPR013686">
    <property type="entry name" value="Polypept-transport_assoc_ShlB"/>
</dbReference>
<evidence type="ECO:0000256" key="3">
    <source>
        <dbReference type="ARBA" id="ARBA00022448"/>
    </source>
</evidence>
<dbReference type="AlphaFoldDB" id="A0A433UEW1"/>
<gene>
    <name evidence="11" type="ORF">DSM107003_51010</name>
</gene>
<dbReference type="PANTHER" id="PTHR34597">
    <property type="entry name" value="SLR1661 PROTEIN"/>
    <property type="match status" value="1"/>
</dbReference>
<evidence type="ECO:0000259" key="10">
    <source>
        <dbReference type="PROSITE" id="PS51779"/>
    </source>
</evidence>
<evidence type="ECO:0000313" key="11">
    <source>
        <dbReference type="EMBL" id="RUS92351.1"/>
    </source>
</evidence>
<evidence type="ECO:0000256" key="8">
    <source>
        <dbReference type="ARBA" id="ARBA00023237"/>
    </source>
</evidence>
<dbReference type="PANTHER" id="PTHR34597:SF1">
    <property type="entry name" value="HEME_HEMOPEXIN TRANSPORTER PROTEIN HUXB"/>
    <property type="match status" value="1"/>
</dbReference>
<feature type="region of interest" description="Disordered" evidence="9">
    <location>
        <begin position="88"/>
        <end position="120"/>
    </location>
</feature>
<reference evidence="11 12" key="1">
    <citation type="journal article" date="2019" name="Genome Biol. Evol.">
        <title>Day and night: Metabolic profiles and evolutionary relationships of six axenic non-marine cyanobacteria.</title>
        <authorList>
            <person name="Will S.E."/>
            <person name="Henke P."/>
            <person name="Boedeker C."/>
            <person name="Huang S."/>
            <person name="Brinkmann H."/>
            <person name="Rohde M."/>
            <person name="Jarek M."/>
            <person name="Friedl T."/>
            <person name="Seufert S."/>
            <person name="Schumacher M."/>
            <person name="Overmann J."/>
            <person name="Neumann-Schaal M."/>
            <person name="Petersen J."/>
        </authorList>
    </citation>
    <scope>NUCLEOTIDE SEQUENCE [LARGE SCALE GENOMIC DNA]</scope>
    <source>
        <strain evidence="11 12">SAG 1403-4b</strain>
    </source>
</reference>
<dbReference type="Pfam" id="PF08479">
    <property type="entry name" value="POTRA_2"/>
    <property type="match status" value="1"/>
</dbReference>
<dbReference type="Pfam" id="PF03865">
    <property type="entry name" value="ShlB"/>
    <property type="match status" value="1"/>
</dbReference>
<keyword evidence="7" id="KW-0472">Membrane</keyword>
<dbReference type="PROSITE" id="PS51779">
    <property type="entry name" value="POTRA"/>
    <property type="match status" value="1"/>
</dbReference>
<keyword evidence="5" id="KW-0812">Transmembrane</keyword>
<evidence type="ECO:0000256" key="5">
    <source>
        <dbReference type="ARBA" id="ARBA00022692"/>
    </source>
</evidence>